<evidence type="ECO:0008006" key="14">
    <source>
        <dbReference type="Google" id="ProtNLM"/>
    </source>
</evidence>
<dbReference type="Pfam" id="PF14429">
    <property type="entry name" value="DOCK-C2"/>
    <property type="match status" value="1"/>
</dbReference>
<dbReference type="GO" id="GO:0016477">
    <property type="term" value="P:cell migration"/>
    <property type="evidence" value="ECO:0007669"/>
    <property type="project" value="TreeGrafter"/>
</dbReference>
<dbReference type="SMART" id="SM00326">
    <property type="entry name" value="SH3"/>
    <property type="match status" value="1"/>
</dbReference>
<dbReference type="PANTHER" id="PTHR45653:SF10">
    <property type="entry name" value="MYOBLAST CITY, ISOFORM B"/>
    <property type="match status" value="1"/>
</dbReference>
<dbReference type="SUPFAM" id="SSF48371">
    <property type="entry name" value="ARM repeat"/>
    <property type="match status" value="1"/>
</dbReference>
<dbReference type="InterPro" id="IPR046773">
    <property type="entry name" value="DOCKER_Lobe_C"/>
</dbReference>
<dbReference type="InterPro" id="IPR027357">
    <property type="entry name" value="DOCKER_dom"/>
</dbReference>
<evidence type="ECO:0000256" key="7">
    <source>
        <dbReference type="PROSITE-ProRule" id="PRU00983"/>
    </source>
</evidence>
<dbReference type="InterPro" id="IPR016024">
    <property type="entry name" value="ARM-type_fold"/>
</dbReference>
<dbReference type="SUPFAM" id="SSF50044">
    <property type="entry name" value="SH3-domain"/>
    <property type="match status" value="1"/>
</dbReference>
<reference evidence="12" key="1">
    <citation type="submission" date="2022-12" db="EMBL/GenBank/DDBJ databases">
        <title>Genome assemblies of Blomia tropicalis.</title>
        <authorList>
            <person name="Cui Y."/>
        </authorList>
    </citation>
    <scope>NUCLEOTIDE SEQUENCE</scope>
    <source>
        <tissue evidence="12">Adult mites</tissue>
    </source>
</reference>
<dbReference type="EMBL" id="JAPWDV010000001">
    <property type="protein sequence ID" value="KAJ6223195.1"/>
    <property type="molecule type" value="Genomic_DNA"/>
</dbReference>
<sequence>MIHWKATSKFGIAIWNFKPEAKEVNRLELLIGEPVHICEENDNWYYGYSLVSSDDQMGIFPKSYVTVQEYEIRLVNKYKDVYYKYSFEQEVIFTMREWGRMLKKIYMNGNFQHINQWACDLISEVISSYKRFKSGKLTFDECRNVKCDIINKLDLGNKMFGLDLVVRNNEGLIVNPFEISIIEYYHLHQLTDQRSSINFKILKRSSAQQNEQTMERGFKRRSSTSISMINRLSNISYGSQSSNADLIMNNYQSNNNLNQHSYNICVTLINFICTIRQYMDIVMSLYDAKENRFVSENFIVEWGKQGLMQNIDKLNNIRVVFTDLSKNDLEKKLFLVCQVARIGTMNLENSKFQQRKLGQLNDKKTGKEVRRPCGVAVYDLTEFIRTPEQFEDKEIFFPFFTYTEKDSLDSLIRKATKDPNKDSPKNQNFRVMIRFLPNGKMHLFEHTSFIARKIGFPDIILPDDFRNDIYVTLVSGEFHRGSKNSERNVEVSVRVIGKNGSPIDDALVIGAENPVQQFRSMVYYHEDKPKWMETIKVSLSIENFTTSHLKFSFKHRSSNENKDKNEKPFAISFLRLMNDDGTTLNNSQYDLFVYKVDGKKYNDSDTSYLSLPGSKMEMEEKYQIEPNSSINEIKQFFSKRFPTSNFVCSPKDQFSVSIVVCSIKLAQNIKIFDLLNWRSKKTTLKDILLNIKKLEGEDVVKFLHDVLDSLFEIWMDDEVAQYGTEYDQLVFNALVTILSLLMKKRYMHFQQILTDYIEKNFSATLIYSKLIESFKMNLESENASQMYCTVTCMEYIFKFIVRSRTLFTIINGDSDREQFTSSLEDLLELISNLVQNTENHMIKVRSGVLKYFPHIIADLVTVYDSINLSRVIVQLLQNIPTNELYTQKLHFIHNIVYTELFANNPENSNTSIANCNECRHELLPMINLNLKSILMLINNNENSSNNLNNIDDKISNCLQIISDILTIIFKQEKSIVRADILEMTVTLLGTMIDAMECVETRARCNFVHHLWSIVIGMLSQMTDYHYIEYFNYLRFTDQLNLFLLKFLRLFNGRSKVTYPKDWADMILVQNMVLLKTMTHITNFIKERNDKSNNQINDYKLWNQIFLTATAFITQDSLQLEHFHKLKRKRIVSLTRDMRLEMAILIRSLWYFLGDHKKQFIPSMIGPLLEVALIPVLAIRQNTIIIFFDMFYFCSDYTLIRNEVITKLDSLLTAGLGDLQFKKMFETSILNYCENHPQKFKDVCSMFVKEISQQIEKLLVYRTVVKSDDSSESLMGCVVDLLDFYERIGRREMYIRYLYKLYDLHLKSENYIEAAYTLARHNILLEWSDKPLDNMLQNNQMFPSCKTHRDLKELLFQEIFTNIDKGQLWEAGIVFCKELIQQYENVFFDYVRLSEQLIKMSDYYKQIVSQIRLEPEYFHVTYYGNGFPVLFQGKSFIYRGKGYERLTDFIKRLQNQFPKAQMLNNLDEPDETIVNSNGQYLSIFRVDPIMEEKVQRKFSGNIVDENIVRYYHFNEINKFMFSRRTVKNIGQDEMNVTNEFASMWIERTEYQTAFTLPGILCRSEVIKKNCYELNPLLNAIDTMEKANEKTRNMIVRYLSDVDNTNPLHILIMHINGIVNSDVQGGITKYEEAFFQPSSNGGSSQFYKPEHIEQLKELIACQIPLLDLAIRVVDHKQQQQQQQSTMDGLYRHIMESFNRMRDDVENKYGKRELPNDLRKMKEHRLPEMRLLKPRLSNASNYRLSGGNSLDPSDGNLTITKARSKLSKMNGSTANLTSTLRFRKKENRRNNSESSNSVYASNANISQSHWYTDTTATQSSMNNLNFNVSSDTIGEAFETYPERNQSRPNSGHYNHRASIQSHLSLSMYTPSISNLSSISASHNSDGDVPPPLPAKQSNENQNQLKVSKQQQETEIVIKSSTKQEAIDNASK</sequence>
<evidence type="ECO:0000256" key="8">
    <source>
        <dbReference type="SAM" id="MobiDB-lite"/>
    </source>
</evidence>
<name>A0A9Q0RR10_BLOTA</name>
<keyword evidence="4" id="KW-0597">Phosphoprotein</keyword>
<dbReference type="InterPro" id="IPR001452">
    <property type="entry name" value="SH3_domain"/>
</dbReference>
<evidence type="ECO:0000313" key="12">
    <source>
        <dbReference type="EMBL" id="KAJ6223195.1"/>
    </source>
</evidence>
<feature type="domain" description="SH3" evidence="9">
    <location>
        <begin position="6"/>
        <end position="70"/>
    </location>
</feature>
<evidence type="ECO:0000259" key="10">
    <source>
        <dbReference type="PROSITE" id="PS51650"/>
    </source>
</evidence>
<evidence type="ECO:0000256" key="1">
    <source>
        <dbReference type="ARBA" id="ARBA00004496"/>
    </source>
</evidence>
<dbReference type="Pfam" id="PF06920">
    <property type="entry name" value="DHR-2_Lobe_A"/>
    <property type="match status" value="1"/>
</dbReference>
<organism evidence="12 13">
    <name type="scientific">Blomia tropicalis</name>
    <name type="common">Mite</name>
    <dbReference type="NCBI Taxonomy" id="40697"/>
    <lineage>
        <taxon>Eukaryota</taxon>
        <taxon>Metazoa</taxon>
        <taxon>Ecdysozoa</taxon>
        <taxon>Arthropoda</taxon>
        <taxon>Chelicerata</taxon>
        <taxon>Arachnida</taxon>
        <taxon>Acari</taxon>
        <taxon>Acariformes</taxon>
        <taxon>Sarcoptiformes</taxon>
        <taxon>Astigmata</taxon>
        <taxon>Glycyphagoidea</taxon>
        <taxon>Echimyopodidae</taxon>
        <taxon>Blomia</taxon>
    </lineage>
</organism>
<dbReference type="InterPro" id="IPR043161">
    <property type="entry name" value="DOCK_C_lobe_A"/>
</dbReference>
<dbReference type="InterPro" id="IPR046770">
    <property type="entry name" value="DOCKER_Lobe_B"/>
</dbReference>
<evidence type="ECO:0000259" key="9">
    <source>
        <dbReference type="PROSITE" id="PS50002"/>
    </source>
</evidence>
<gene>
    <name evidence="12" type="ORF">RDWZM_001740</name>
</gene>
<dbReference type="PANTHER" id="PTHR45653">
    <property type="entry name" value="DEDICATOR OF CYTOKINESIS"/>
    <property type="match status" value="1"/>
</dbReference>
<keyword evidence="13" id="KW-1185">Reference proteome</keyword>
<feature type="compositionally biased region" description="Polar residues" evidence="8">
    <location>
        <begin position="1892"/>
        <end position="1928"/>
    </location>
</feature>
<accession>A0A9Q0RR10</accession>
<dbReference type="PROSITE" id="PS51650">
    <property type="entry name" value="C2_DOCK"/>
    <property type="match status" value="1"/>
</dbReference>
<dbReference type="InterPro" id="IPR046769">
    <property type="entry name" value="DOCKER_Lobe_A"/>
</dbReference>
<protein>
    <recommendedName>
        <fullName evidence="14">Dedicator of cytokinesis protein 1-like</fullName>
    </recommendedName>
</protein>
<dbReference type="OMA" id="LWDNQAF"/>
<evidence type="ECO:0000313" key="13">
    <source>
        <dbReference type="Proteomes" id="UP001142055"/>
    </source>
</evidence>
<proteinExistence type="inferred from homology"/>
<keyword evidence="2 6" id="KW-0728">SH3 domain</keyword>
<dbReference type="Pfam" id="PF23554">
    <property type="entry name" value="TPR_DOCK"/>
    <property type="match status" value="1"/>
</dbReference>
<dbReference type="Pfam" id="PF20422">
    <property type="entry name" value="DHR-2_Lobe_B"/>
    <property type="match status" value="1"/>
</dbReference>
<dbReference type="InterPro" id="IPR043162">
    <property type="entry name" value="DOCK_C_lobe_C"/>
</dbReference>
<dbReference type="GO" id="GO:0007264">
    <property type="term" value="P:small GTPase-mediated signal transduction"/>
    <property type="evidence" value="ECO:0007669"/>
    <property type="project" value="InterPro"/>
</dbReference>
<feature type="domain" description="DOCKER" evidence="11">
    <location>
        <begin position="1284"/>
        <end position="1711"/>
    </location>
</feature>
<dbReference type="Pfam" id="PF20421">
    <property type="entry name" value="DHR-2_Lobe_C"/>
    <property type="match status" value="1"/>
</dbReference>
<comment type="caution">
    <text evidence="12">The sequence shown here is derived from an EMBL/GenBank/DDBJ whole genome shotgun (WGS) entry which is preliminary data.</text>
</comment>
<dbReference type="InterPro" id="IPR035892">
    <property type="entry name" value="C2_domain_sf"/>
</dbReference>
<dbReference type="Gene3D" id="1.20.1270.350">
    <property type="entry name" value="Dedicator of cytokinesis N-terminal subdomain"/>
    <property type="match status" value="1"/>
</dbReference>
<evidence type="ECO:0000259" key="11">
    <source>
        <dbReference type="PROSITE" id="PS51651"/>
    </source>
</evidence>
<feature type="region of interest" description="Disordered" evidence="8">
    <location>
        <begin position="1873"/>
        <end position="1928"/>
    </location>
</feature>
<feature type="domain" description="C2 DOCK-type" evidence="10">
    <location>
        <begin position="466"/>
        <end position="661"/>
    </location>
</feature>
<evidence type="ECO:0000256" key="5">
    <source>
        <dbReference type="ARBA" id="ARBA00022658"/>
    </source>
</evidence>
<dbReference type="InterPro" id="IPR036028">
    <property type="entry name" value="SH3-like_dom_sf"/>
</dbReference>
<evidence type="ECO:0000256" key="6">
    <source>
        <dbReference type="PROSITE-ProRule" id="PRU00192"/>
    </source>
</evidence>
<comment type="similarity">
    <text evidence="7">Belongs to the DOCK family.</text>
</comment>
<dbReference type="PROSITE" id="PS50002">
    <property type="entry name" value="SH3"/>
    <property type="match status" value="1"/>
</dbReference>
<dbReference type="Gene3D" id="1.25.40.410">
    <property type="match status" value="1"/>
</dbReference>
<dbReference type="GO" id="GO:0005886">
    <property type="term" value="C:plasma membrane"/>
    <property type="evidence" value="ECO:0007669"/>
    <property type="project" value="TreeGrafter"/>
</dbReference>
<dbReference type="InterPro" id="IPR027007">
    <property type="entry name" value="C2_DOCK-type_domain"/>
</dbReference>
<dbReference type="Pfam" id="PF16172">
    <property type="entry name" value="DOCK_N"/>
    <property type="match status" value="1"/>
</dbReference>
<evidence type="ECO:0000256" key="2">
    <source>
        <dbReference type="ARBA" id="ARBA00022443"/>
    </source>
</evidence>
<dbReference type="GO" id="GO:0007520">
    <property type="term" value="P:myoblast fusion"/>
    <property type="evidence" value="ECO:0007669"/>
    <property type="project" value="TreeGrafter"/>
</dbReference>
<dbReference type="InterPro" id="IPR056372">
    <property type="entry name" value="TPR_DOCK"/>
</dbReference>
<evidence type="ECO:0000256" key="3">
    <source>
        <dbReference type="ARBA" id="ARBA00022490"/>
    </source>
</evidence>
<dbReference type="GO" id="GO:0031267">
    <property type="term" value="F:small GTPase binding"/>
    <property type="evidence" value="ECO:0007669"/>
    <property type="project" value="TreeGrafter"/>
</dbReference>
<dbReference type="Proteomes" id="UP001142055">
    <property type="component" value="Chromosome 1"/>
</dbReference>
<dbReference type="Gene3D" id="2.60.40.150">
    <property type="entry name" value="C2 domain"/>
    <property type="match status" value="1"/>
</dbReference>
<dbReference type="Gene3D" id="1.20.58.740">
    <property type="match status" value="1"/>
</dbReference>
<dbReference type="PROSITE" id="PS51651">
    <property type="entry name" value="DOCKER"/>
    <property type="match status" value="1"/>
</dbReference>
<dbReference type="InterPro" id="IPR026791">
    <property type="entry name" value="DOCK"/>
</dbReference>
<keyword evidence="5" id="KW-0344">Guanine-nucleotide releasing factor</keyword>
<dbReference type="InterPro" id="IPR032376">
    <property type="entry name" value="DOCK_N"/>
</dbReference>
<keyword evidence="3" id="KW-0963">Cytoplasm</keyword>
<dbReference type="Gene3D" id="2.30.30.40">
    <property type="entry name" value="SH3 Domains"/>
    <property type="match status" value="1"/>
</dbReference>
<evidence type="ECO:0000256" key="4">
    <source>
        <dbReference type="ARBA" id="ARBA00022553"/>
    </source>
</evidence>
<dbReference type="GO" id="GO:0005085">
    <property type="term" value="F:guanyl-nucleotide exchange factor activity"/>
    <property type="evidence" value="ECO:0007669"/>
    <property type="project" value="UniProtKB-KW"/>
</dbReference>
<comment type="subcellular location">
    <subcellularLocation>
        <location evidence="1">Cytoplasm</location>
    </subcellularLocation>
</comment>
<dbReference type="GO" id="GO:0005737">
    <property type="term" value="C:cytoplasm"/>
    <property type="evidence" value="ECO:0007669"/>
    <property type="project" value="UniProtKB-SubCell"/>
</dbReference>
<dbReference type="InterPro" id="IPR042455">
    <property type="entry name" value="DOCK_N_sub1"/>
</dbReference>